<organism evidence="1 2">
    <name type="scientific">Hygrophoropsis aurantiaca</name>
    <dbReference type="NCBI Taxonomy" id="72124"/>
    <lineage>
        <taxon>Eukaryota</taxon>
        <taxon>Fungi</taxon>
        <taxon>Dikarya</taxon>
        <taxon>Basidiomycota</taxon>
        <taxon>Agaricomycotina</taxon>
        <taxon>Agaricomycetes</taxon>
        <taxon>Agaricomycetidae</taxon>
        <taxon>Boletales</taxon>
        <taxon>Coniophorineae</taxon>
        <taxon>Hygrophoropsidaceae</taxon>
        <taxon>Hygrophoropsis</taxon>
    </lineage>
</organism>
<keyword evidence="2" id="KW-1185">Reference proteome</keyword>
<comment type="caution">
    <text evidence="1">The sequence shown here is derived from an EMBL/GenBank/DDBJ whole genome shotgun (WGS) entry which is preliminary data.</text>
</comment>
<evidence type="ECO:0000313" key="1">
    <source>
        <dbReference type="EMBL" id="KAH7909781.1"/>
    </source>
</evidence>
<dbReference type="EMBL" id="MU267741">
    <property type="protein sequence ID" value="KAH7909781.1"/>
    <property type="molecule type" value="Genomic_DNA"/>
</dbReference>
<evidence type="ECO:0000313" key="2">
    <source>
        <dbReference type="Proteomes" id="UP000790377"/>
    </source>
</evidence>
<name>A0ACB8A9T4_9AGAM</name>
<protein>
    <submittedName>
        <fullName evidence="1">Uncharacterized protein</fullName>
    </submittedName>
</protein>
<dbReference type="Proteomes" id="UP000790377">
    <property type="component" value="Unassembled WGS sequence"/>
</dbReference>
<accession>A0ACB8A9T4</accession>
<gene>
    <name evidence="1" type="ORF">BJ138DRAFT_1010135</name>
</gene>
<reference evidence="1" key="1">
    <citation type="journal article" date="2021" name="New Phytol.">
        <title>Evolutionary innovations through gain and loss of genes in the ectomycorrhizal Boletales.</title>
        <authorList>
            <person name="Wu G."/>
            <person name="Miyauchi S."/>
            <person name="Morin E."/>
            <person name="Kuo A."/>
            <person name="Drula E."/>
            <person name="Varga T."/>
            <person name="Kohler A."/>
            <person name="Feng B."/>
            <person name="Cao Y."/>
            <person name="Lipzen A."/>
            <person name="Daum C."/>
            <person name="Hundley H."/>
            <person name="Pangilinan J."/>
            <person name="Johnson J."/>
            <person name="Barry K."/>
            <person name="LaButti K."/>
            <person name="Ng V."/>
            <person name="Ahrendt S."/>
            <person name="Min B."/>
            <person name="Choi I.G."/>
            <person name="Park H."/>
            <person name="Plett J.M."/>
            <person name="Magnuson J."/>
            <person name="Spatafora J.W."/>
            <person name="Nagy L.G."/>
            <person name="Henrissat B."/>
            <person name="Grigoriev I.V."/>
            <person name="Yang Z.L."/>
            <person name="Xu J."/>
            <person name="Martin F.M."/>
        </authorList>
    </citation>
    <scope>NUCLEOTIDE SEQUENCE</scope>
    <source>
        <strain evidence="1">ATCC 28755</strain>
    </source>
</reference>
<sequence>YARFVPSERTECQCGYSIQTRDHILSDCPILEPHHHHLRAVSRNISTPFILGTQAGLNALTRFIKASRAFAKAPPRDRPLDQPHETQDPL</sequence>
<proteinExistence type="predicted"/>
<feature type="non-terminal residue" evidence="1">
    <location>
        <position position="1"/>
    </location>
</feature>